<evidence type="ECO:0000313" key="2">
    <source>
        <dbReference type="EMBL" id="CAL93508.1"/>
    </source>
</evidence>
<gene>
    <name evidence="2" type="ordered locus">azo0891</name>
</gene>
<dbReference type="EMBL" id="AM406670">
    <property type="protein sequence ID" value="CAL93508.1"/>
    <property type="molecule type" value="Genomic_DNA"/>
</dbReference>
<accession>A1K3V3</accession>
<dbReference type="AlphaFoldDB" id="A1K3V3"/>
<name>A1K3V3_AZOSB</name>
<reference evidence="2 3" key="1">
    <citation type="journal article" date="2006" name="Nat. Biotechnol.">
        <title>Complete genome of the mutualistic, N2-fixing grass endophyte Azoarcus sp. strain BH72.</title>
        <authorList>
            <person name="Krause A."/>
            <person name="Ramakumar A."/>
            <person name="Bartels D."/>
            <person name="Battistoni F."/>
            <person name="Bekel T."/>
            <person name="Boch J."/>
            <person name="Boehm M."/>
            <person name="Friedrich F."/>
            <person name="Hurek T."/>
            <person name="Krause L."/>
            <person name="Linke B."/>
            <person name="McHardy A.C."/>
            <person name="Sarkar A."/>
            <person name="Schneiker S."/>
            <person name="Syed A.A."/>
            <person name="Thauer R."/>
            <person name="Vorhoelter F.-J."/>
            <person name="Weidner S."/>
            <person name="Puehler A."/>
            <person name="Reinhold-Hurek B."/>
            <person name="Kaiser O."/>
            <person name="Goesmann A."/>
        </authorList>
    </citation>
    <scope>NUCLEOTIDE SEQUENCE [LARGE SCALE GENOMIC DNA]</scope>
    <source>
        <strain evidence="2 3">BH72</strain>
    </source>
</reference>
<evidence type="ECO:0000313" key="3">
    <source>
        <dbReference type="Proteomes" id="UP000002588"/>
    </source>
</evidence>
<dbReference type="KEGG" id="azo:azo0891"/>
<keyword evidence="1" id="KW-0472">Membrane</keyword>
<sequence length="62" mass="6909">MLIMRLAILLVVLGTGGSLLLWLATGKPRYKAWAWKSLRFGLVVVLVFFALLLVERVLAPTL</sequence>
<keyword evidence="1" id="KW-1133">Transmembrane helix</keyword>
<evidence type="ECO:0000256" key="1">
    <source>
        <dbReference type="SAM" id="Phobius"/>
    </source>
</evidence>
<dbReference type="Proteomes" id="UP000002588">
    <property type="component" value="Chromosome"/>
</dbReference>
<keyword evidence="1" id="KW-0812">Transmembrane</keyword>
<dbReference type="STRING" id="62928.azo0891"/>
<keyword evidence="3" id="KW-1185">Reference proteome</keyword>
<proteinExistence type="predicted"/>
<feature type="transmembrane region" description="Helical" evidence="1">
    <location>
        <begin position="36"/>
        <end position="54"/>
    </location>
</feature>
<dbReference type="KEGG" id="aoa:dqs_0962"/>
<protein>
    <submittedName>
        <fullName evidence="2">Hypothetical membrane protein</fullName>
    </submittedName>
</protein>
<organism evidence="2 3">
    <name type="scientific">Azoarcus sp. (strain BH72)</name>
    <dbReference type="NCBI Taxonomy" id="418699"/>
    <lineage>
        <taxon>Bacteria</taxon>
        <taxon>Pseudomonadati</taxon>
        <taxon>Pseudomonadota</taxon>
        <taxon>Betaproteobacteria</taxon>
        <taxon>Rhodocyclales</taxon>
        <taxon>Zoogloeaceae</taxon>
        <taxon>Azoarcus</taxon>
    </lineage>
</organism>
<dbReference type="RefSeq" id="WP_011764625.1">
    <property type="nucleotide sequence ID" value="NC_008702.1"/>
</dbReference>
<dbReference type="HOGENOM" id="CLU_205844_1_0_4"/>